<keyword evidence="5 7" id="KW-0378">Hydrolase</keyword>
<evidence type="ECO:0000256" key="1">
    <source>
        <dbReference type="ARBA" id="ARBA00000677"/>
    </source>
</evidence>
<dbReference type="EMBL" id="FOHN01000001">
    <property type="protein sequence ID" value="SES62107.1"/>
    <property type="molecule type" value="Genomic_DNA"/>
</dbReference>
<dbReference type="GO" id="GO:0005886">
    <property type="term" value="C:plasma membrane"/>
    <property type="evidence" value="ECO:0007669"/>
    <property type="project" value="UniProtKB-SubCell"/>
</dbReference>
<feature type="transmembrane region" description="Helical" evidence="7">
    <location>
        <begin position="24"/>
        <end position="46"/>
    </location>
</feature>
<comment type="similarity">
    <text evidence="3 7">Belongs to the peptidase S26 family.</text>
</comment>
<dbReference type="PRINTS" id="PR00727">
    <property type="entry name" value="LEADERPTASE"/>
</dbReference>
<sequence length="203" mass="23200">MDSEEQKAGESVSAIDRKKKIKGYILEGLFYAALFFICAFVLPTYVVQRAKVSGPSMKNTLQDEENVLVSKISYEIHSPERFDVVVFYPYKGREEYKNDKEKLKEHYVKRVIGMPGETIQIKGSDIYVNGEILEEHFGKDPIVYAGIAEEPVTLGKDEYFLMGDNRTESFDCRYAEIGPIHKNAIDGKVVLRIWPLKKFGTID</sequence>
<evidence type="ECO:0000256" key="5">
    <source>
        <dbReference type="ARBA" id="ARBA00022801"/>
    </source>
</evidence>
<evidence type="ECO:0000256" key="2">
    <source>
        <dbReference type="ARBA" id="ARBA00004401"/>
    </source>
</evidence>
<feature type="active site" evidence="6">
    <location>
        <position position="56"/>
    </location>
</feature>
<gene>
    <name evidence="9" type="ORF">SAMN04487772_10131</name>
</gene>
<evidence type="ECO:0000256" key="7">
    <source>
        <dbReference type="RuleBase" id="RU362042"/>
    </source>
</evidence>
<dbReference type="EC" id="3.4.21.89" evidence="4 7"/>
<keyword evidence="7" id="KW-0812">Transmembrane</keyword>
<evidence type="ECO:0000256" key="4">
    <source>
        <dbReference type="ARBA" id="ARBA00013208"/>
    </source>
</evidence>
<comment type="catalytic activity">
    <reaction evidence="1 7">
        <text>Cleavage of hydrophobic, N-terminal signal or leader sequences from secreted and periplasmic proteins.</text>
        <dbReference type="EC" id="3.4.21.89"/>
    </reaction>
</comment>
<keyword evidence="7" id="KW-0472">Membrane</keyword>
<evidence type="ECO:0000313" key="9">
    <source>
        <dbReference type="EMBL" id="SES62107.1"/>
    </source>
</evidence>
<dbReference type="STRING" id="29364.SAMN04487772_10131"/>
<dbReference type="PROSITE" id="PS00760">
    <property type="entry name" value="SPASE_I_2"/>
    <property type="match status" value="1"/>
</dbReference>
<reference evidence="9 10" key="1">
    <citation type="submission" date="2016-10" db="EMBL/GenBank/DDBJ databases">
        <authorList>
            <person name="de Groot N.N."/>
        </authorList>
    </citation>
    <scope>NUCLEOTIDE SEQUENCE [LARGE SCALE GENOMIC DNA]</scope>
    <source>
        <strain evidence="9 10">DSM 1801</strain>
    </source>
</reference>
<dbReference type="RefSeq" id="WP_177180553.1">
    <property type="nucleotide sequence ID" value="NZ_FOHN01000001.1"/>
</dbReference>
<evidence type="ECO:0000256" key="3">
    <source>
        <dbReference type="ARBA" id="ARBA00009370"/>
    </source>
</evidence>
<dbReference type="CDD" id="cd06530">
    <property type="entry name" value="S26_SPase_I"/>
    <property type="match status" value="1"/>
</dbReference>
<feature type="domain" description="Peptidase S26" evidence="8">
    <location>
        <begin position="33"/>
        <end position="194"/>
    </location>
</feature>
<proteinExistence type="inferred from homology"/>
<evidence type="ECO:0000259" key="8">
    <source>
        <dbReference type="Pfam" id="PF10502"/>
    </source>
</evidence>
<dbReference type="SUPFAM" id="SSF51306">
    <property type="entry name" value="LexA/Signal peptidase"/>
    <property type="match status" value="1"/>
</dbReference>
<keyword evidence="7" id="KW-1133">Transmembrane helix</keyword>
<dbReference type="InterPro" id="IPR036286">
    <property type="entry name" value="LexA/Signal_pep-like_sf"/>
</dbReference>
<dbReference type="GO" id="GO:0009003">
    <property type="term" value="F:signal peptidase activity"/>
    <property type="evidence" value="ECO:0007669"/>
    <property type="project" value="UniProtKB-EC"/>
</dbReference>
<keyword evidence="10" id="KW-1185">Reference proteome</keyword>
<dbReference type="GO" id="GO:0006465">
    <property type="term" value="P:signal peptide processing"/>
    <property type="evidence" value="ECO:0007669"/>
    <property type="project" value="InterPro"/>
</dbReference>
<dbReference type="Proteomes" id="UP000199800">
    <property type="component" value="Unassembled WGS sequence"/>
</dbReference>
<protein>
    <recommendedName>
        <fullName evidence="4 7">Signal peptidase I</fullName>
        <ecNumber evidence="4 7">3.4.21.89</ecNumber>
    </recommendedName>
</protein>
<evidence type="ECO:0000256" key="6">
    <source>
        <dbReference type="PIRSR" id="PIRSR600223-1"/>
    </source>
</evidence>
<keyword evidence="7" id="KW-0645">Protease</keyword>
<name>A0A1H9Y1I0_9FIRM</name>
<dbReference type="InterPro" id="IPR019533">
    <property type="entry name" value="Peptidase_S26"/>
</dbReference>
<dbReference type="InterPro" id="IPR019757">
    <property type="entry name" value="Pept_S26A_signal_pept_1_Lys-AS"/>
</dbReference>
<dbReference type="PANTHER" id="PTHR43390">
    <property type="entry name" value="SIGNAL PEPTIDASE I"/>
    <property type="match status" value="1"/>
</dbReference>
<feature type="active site" evidence="6">
    <location>
        <position position="109"/>
    </location>
</feature>
<dbReference type="PANTHER" id="PTHR43390:SF1">
    <property type="entry name" value="CHLOROPLAST PROCESSING PEPTIDASE"/>
    <property type="match status" value="1"/>
</dbReference>
<dbReference type="GO" id="GO:0004252">
    <property type="term" value="F:serine-type endopeptidase activity"/>
    <property type="evidence" value="ECO:0007669"/>
    <property type="project" value="InterPro"/>
</dbReference>
<evidence type="ECO:0000313" key="10">
    <source>
        <dbReference type="Proteomes" id="UP000199800"/>
    </source>
</evidence>
<dbReference type="InterPro" id="IPR000223">
    <property type="entry name" value="Pept_S26A_signal_pept_1"/>
</dbReference>
<organism evidence="9 10">
    <name type="scientific">[Clostridium] polysaccharolyticum</name>
    <dbReference type="NCBI Taxonomy" id="29364"/>
    <lineage>
        <taxon>Bacteria</taxon>
        <taxon>Bacillati</taxon>
        <taxon>Bacillota</taxon>
        <taxon>Clostridia</taxon>
        <taxon>Lachnospirales</taxon>
        <taxon>Lachnospiraceae</taxon>
    </lineage>
</organism>
<dbReference type="NCBIfam" id="TIGR02227">
    <property type="entry name" value="sigpep_I_bact"/>
    <property type="match status" value="1"/>
</dbReference>
<dbReference type="AlphaFoldDB" id="A0A1H9Y1I0"/>
<dbReference type="Gene3D" id="2.10.109.10">
    <property type="entry name" value="Umud Fragment, subunit A"/>
    <property type="match status" value="1"/>
</dbReference>
<accession>A0A1H9Y1I0</accession>
<dbReference type="Pfam" id="PF10502">
    <property type="entry name" value="Peptidase_S26"/>
    <property type="match status" value="1"/>
</dbReference>
<comment type="subcellular location">
    <subcellularLocation>
        <location evidence="2">Cell membrane</location>
        <topology evidence="2">Single-pass type II membrane protein</topology>
    </subcellularLocation>
    <subcellularLocation>
        <location evidence="7">Membrane</location>
        <topology evidence="7">Single-pass type II membrane protein</topology>
    </subcellularLocation>
</comment>